<keyword evidence="3" id="KW-1185">Reference proteome</keyword>
<feature type="signal peptide" evidence="1">
    <location>
        <begin position="1"/>
        <end position="36"/>
    </location>
</feature>
<gene>
    <name evidence="2" type="ORF">HNQ51_003139</name>
</gene>
<evidence type="ECO:0000313" key="3">
    <source>
        <dbReference type="Proteomes" id="UP000554837"/>
    </source>
</evidence>
<proteinExistence type="predicted"/>
<name>A0A840S868_9BURK</name>
<feature type="chain" id="PRO_5032462100" evidence="1">
    <location>
        <begin position="37"/>
        <end position="77"/>
    </location>
</feature>
<reference evidence="2 3" key="1">
    <citation type="submission" date="2020-08" db="EMBL/GenBank/DDBJ databases">
        <title>Genomic Encyclopedia of Type Strains, Phase IV (KMG-IV): sequencing the most valuable type-strain genomes for metagenomic binning, comparative biology and taxonomic classification.</title>
        <authorList>
            <person name="Goeker M."/>
        </authorList>
    </citation>
    <scope>NUCLEOTIDE SEQUENCE [LARGE SCALE GENOMIC DNA]</scope>
    <source>
        <strain evidence="2 3">DSM 23958</strain>
    </source>
</reference>
<evidence type="ECO:0000313" key="2">
    <source>
        <dbReference type="EMBL" id="MBB5205812.1"/>
    </source>
</evidence>
<dbReference type="RefSeq" id="WP_138855324.1">
    <property type="nucleotide sequence ID" value="NZ_CP040709.1"/>
</dbReference>
<accession>A0A840S868</accession>
<dbReference type="EMBL" id="JACHHO010000005">
    <property type="protein sequence ID" value="MBB5205812.1"/>
    <property type="molecule type" value="Genomic_DNA"/>
</dbReference>
<dbReference type="Proteomes" id="UP000554837">
    <property type="component" value="Unassembled WGS sequence"/>
</dbReference>
<organism evidence="2 3">
    <name type="scientific">Inhella inkyongensis</name>
    <dbReference type="NCBI Taxonomy" id="392593"/>
    <lineage>
        <taxon>Bacteria</taxon>
        <taxon>Pseudomonadati</taxon>
        <taxon>Pseudomonadota</taxon>
        <taxon>Betaproteobacteria</taxon>
        <taxon>Burkholderiales</taxon>
        <taxon>Sphaerotilaceae</taxon>
        <taxon>Inhella</taxon>
    </lineage>
</organism>
<protein>
    <submittedName>
        <fullName evidence="2">Uncharacterized protein</fullName>
    </submittedName>
</protein>
<dbReference type="AlphaFoldDB" id="A0A840S868"/>
<comment type="caution">
    <text evidence="2">The sequence shown here is derived from an EMBL/GenBank/DDBJ whole genome shotgun (WGS) entry which is preliminary data.</text>
</comment>
<keyword evidence="1" id="KW-0732">Signal</keyword>
<sequence>MSKITFNTRPVLTSVSEALTLITMAGLTLASAAVLAATPAPASVDPVIHQLPTVEIVGQKAVIHQLPLVIVTAKRST</sequence>
<evidence type="ECO:0000256" key="1">
    <source>
        <dbReference type="SAM" id="SignalP"/>
    </source>
</evidence>